<dbReference type="PRINTS" id="PR00738">
    <property type="entry name" value="GLHYDRLASE20"/>
</dbReference>
<dbReference type="CDD" id="cd06563">
    <property type="entry name" value="GH20_chitobiase-like"/>
    <property type="match status" value="1"/>
</dbReference>
<dbReference type="InterPro" id="IPR017853">
    <property type="entry name" value="GH"/>
</dbReference>
<accession>A0A7H1BH37</accession>
<dbReference type="InterPro" id="IPR025705">
    <property type="entry name" value="Beta_hexosaminidase_sua/sub"/>
</dbReference>
<dbReference type="GO" id="GO:0004563">
    <property type="term" value="F:beta-N-acetylhexosaminidase activity"/>
    <property type="evidence" value="ECO:0007669"/>
    <property type="project" value="UniProtKB-EC"/>
</dbReference>
<dbReference type="KEGG" id="sxn:IAG42_33475"/>
<reference evidence="10 11" key="1">
    <citation type="submission" date="2020-09" db="EMBL/GenBank/DDBJ databases">
        <title>A novel species.</title>
        <authorList>
            <person name="Gao J."/>
        </authorList>
    </citation>
    <scope>NUCLEOTIDE SEQUENCE [LARGE SCALE GENOMIC DNA]</scope>
    <source>
        <strain evidence="10 11">CRXT-Y-14</strain>
    </source>
</reference>
<feature type="region of interest" description="Disordered" evidence="7">
    <location>
        <begin position="508"/>
        <end position="527"/>
    </location>
</feature>
<evidence type="ECO:0000256" key="1">
    <source>
        <dbReference type="ARBA" id="ARBA00001231"/>
    </source>
</evidence>
<evidence type="ECO:0000313" key="10">
    <source>
        <dbReference type="EMBL" id="QNS08042.1"/>
    </source>
</evidence>
<feature type="domain" description="Glycoside hydrolase family 20 catalytic" evidence="8">
    <location>
        <begin position="134"/>
        <end position="477"/>
    </location>
</feature>
<evidence type="ECO:0000256" key="3">
    <source>
        <dbReference type="ARBA" id="ARBA00012663"/>
    </source>
</evidence>
<gene>
    <name evidence="10" type="ORF">IAG42_33475</name>
</gene>
<dbReference type="GO" id="GO:0030203">
    <property type="term" value="P:glycosaminoglycan metabolic process"/>
    <property type="evidence" value="ECO:0007669"/>
    <property type="project" value="TreeGrafter"/>
</dbReference>
<feature type="domain" description="Beta-hexosaminidase bacterial type N-terminal" evidence="9">
    <location>
        <begin position="4"/>
        <end position="131"/>
    </location>
</feature>
<name>A0A7H1BH37_9ACTN</name>
<sequence length="551" mass="61162">MIHPMLLPRPTSVRHDDGFFLLDDTTALVAAAEARPEARWLQSALRPATGLDLPLADRAERAVELRLDGTLGTEAYRLDVTPAGVVVTGGDRAGVFHGCQTLLQLLPAEVYRRGEASGVRWAVPAVAVADAPRFAWRGAMLDVARHFMPKHDVLRFVDLMAMHRLNTLHLHLTDDQGWRVEIRRRPRLTEVGAGRRESQRGAGPEARGDGRPHGGFYTQDDIREIVAYAARRHITVVPEIDVPGHSQAAIAAYPELGVGGGPAEVWTRWGVNPRVLNMEESTVDFYRDVLDEVMDLFPGAVIGVGGDECPTTEWEKDPRTQELMRERGLRHAHELRSWFVRRLGEHVSARGRRLFGWDELLEDEVPPGTVVASWRGMTGAVTAARRGLHVVSCPDDQVYLDYRQSEDPDEPIPVAVPITVEKAYAFDPVPAVLTPDEAAHVLGGQANIWTEHMDSPRTVDYFAFPRLCAVAEALWSTGERRYEEFRPRLEHHLARLDAVGVEYRAATGPRPWQTRPGVPGRPSSEADREAFIEQLVAGIKEPSGPSDGYGD</sequence>
<evidence type="ECO:0000313" key="11">
    <source>
        <dbReference type="Proteomes" id="UP000516428"/>
    </source>
</evidence>
<keyword evidence="4" id="KW-0378">Hydrolase</keyword>
<evidence type="ECO:0000259" key="9">
    <source>
        <dbReference type="Pfam" id="PF02838"/>
    </source>
</evidence>
<comment type="catalytic activity">
    <reaction evidence="1">
        <text>Hydrolysis of terminal non-reducing N-acetyl-D-hexosamine residues in N-acetyl-beta-D-hexosaminides.</text>
        <dbReference type="EC" id="3.2.1.52"/>
    </reaction>
</comment>
<keyword evidence="11" id="KW-1185">Reference proteome</keyword>
<evidence type="ECO:0000259" key="8">
    <source>
        <dbReference type="Pfam" id="PF00728"/>
    </source>
</evidence>
<evidence type="ECO:0000256" key="7">
    <source>
        <dbReference type="SAM" id="MobiDB-lite"/>
    </source>
</evidence>
<dbReference type="Gene3D" id="3.30.379.10">
    <property type="entry name" value="Chitobiase/beta-hexosaminidase domain 2-like"/>
    <property type="match status" value="1"/>
</dbReference>
<evidence type="ECO:0000256" key="6">
    <source>
        <dbReference type="PIRSR" id="PIRSR625705-1"/>
    </source>
</evidence>
<dbReference type="InterPro" id="IPR015883">
    <property type="entry name" value="Glyco_hydro_20_cat"/>
</dbReference>
<dbReference type="InterPro" id="IPR015882">
    <property type="entry name" value="HEX_bac_N"/>
</dbReference>
<dbReference type="Pfam" id="PF02838">
    <property type="entry name" value="Glyco_hydro_20b"/>
    <property type="match status" value="1"/>
</dbReference>
<protein>
    <recommendedName>
        <fullName evidence="3">beta-N-acetylhexosaminidase</fullName>
        <ecNumber evidence="3">3.2.1.52</ecNumber>
    </recommendedName>
</protein>
<evidence type="ECO:0000256" key="5">
    <source>
        <dbReference type="ARBA" id="ARBA00023295"/>
    </source>
</evidence>
<dbReference type="SUPFAM" id="SSF51445">
    <property type="entry name" value="(Trans)glycosidases"/>
    <property type="match status" value="1"/>
</dbReference>
<dbReference type="Gene3D" id="3.20.20.80">
    <property type="entry name" value="Glycosidases"/>
    <property type="match status" value="1"/>
</dbReference>
<dbReference type="Pfam" id="PF00728">
    <property type="entry name" value="Glyco_hydro_20"/>
    <property type="match status" value="1"/>
</dbReference>
<feature type="active site" description="Proton donor" evidence="6">
    <location>
        <position position="308"/>
    </location>
</feature>
<organism evidence="10 11">
    <name type="scientific">Streptomyces xanthii</name>
    <dbReference type="NCBI Taxonomy" id="2768069"/>
    <lineage>
        <taxon>Bacteria</taxon>
        <taxon>Bacillati</taxon>
        <taxon>Actinomycetota</taxon>
        <taxon>Actinomycetes</taxon>
        <taxon>Kitasatosporales</taxon>
        <taxon>Streptomycetaceae</taxon>
        <taxon>Streptomyces</taxon>
    </lineage>
</organism>
<evidence type="ECO:0000256" key="2">
    <source>
        <dbReference type="ARBA" id="ARBA00006285"/>
    </source>
</evidence>
<comment type="similarity">
    <text evidence="2">Belongs to the glycosyl hydrolase 20 family.</text>
</comment>
<dbReference type="SUPFAM" id="SSF55545">
    <property type="entry name" value="beta-N-acetylhexosaminidase-like domain"/>
    <property type="match status" value="1"/>
</dbReference>
<dbReference type="EC" id="3.2.1.52" evidence="3"/>
<evidence type="ECO:0000256" key="4">
    <source>
        <dbReference type="ARBA" id="ARBA00022801"/>
    </source>
</evidence>
<dbReference type="GO" id="GO:0005975">
    <property type="term" value="P:carbohydrate metabolic process"/>
    <property type="evidence" value="ECO:0007669"/>
    <property type="project" value="InterPro"/>
</dbReference>
<dbReference type="InterPro" id="IPR029018">
    <property type="entry name" value="Hex-like_dom2"/>
</dbReference>
<dbReference type="PANTHER" id="PTHR22600">
    <property type="entry name" value="BETA-HEXOSAMINIDASE"/>
    <property type="match status" value="1"/>
</dbReference>
<dbReference type="PANTHER" id="PTHR22600:SF57">
    <property type="entry name" value="BETA-N-ACETYLHEXOSAMINIDASE"/>
    <property type="match status" value="1"/>
</dbReference>
<dbReference type="EMBL" id="CP061281">
    <property type="protein sequence ID" value="QNS08042.1"/>
    <property type="molecule type" value="Genomic_DNA"/>
</dbReference>
<feature type="region of interest" description="Disordered" evidence="7">
    <location>
        <begin position="189"/>
        <end position="214"/>
    </location>
</feature>
<proteinExistence type="inferred from homology"/>
<keyword evidence="5" id="KW-0326">Glycosidase</keyword>
<dbReference type="Proteomes" id="UP000516428">
    <property type="component" value="Chromosome"/>
</dbReference>
<dbReference type="AlphaFoldDB" id="A0A7H1BH37"/>
<dbReference type="GO" id="GO:0016020">
    <property type="term" value="C:membrane"/>
    <property type="evidence" value="ECO:0007669"/>
    <property type="project" value="TreeGrafter"/>
</dbReference>